<keyword evidence="1" id="KW-0472">Membrane</keyword>
<dbReference type="EMBL" id="CP009933">
    <property type="protein sequence ID" value="AKA71727.1"/>
    <property type="molecule type" value="Genomic_DNA"/>
</dbReference>
<sequence length="408" mass="46229">MDAFFQELKRHLNFKRLFTYTLIAVILATLWAWFIVGGATENFMQTGCYKDYKGKAAIEAAAKDRVGTTGEMTEDKFQKGCDAFLHSLKGSDEKDIIINKELLKYAVYADTLVMEELKLRNMKGESTKDILHIPKDAGEHFYENEDLYYRNYIDKNAHNESEKALALSTWNSVKKPYIYYSGFKQWGEGIEHIMIFSFVLMIMVGIFSGSIIAKDKENGMDEIIKATIQGKKILTAAKIIIPLIMASIIYLCGVGTYVLLLMHLLPQDALNTSIQVSGKSFFAYNIRELLKKEFIFGAVGILTVASFSTLISSIVKKSSRAIQLSVLTLLISFMLGIFIDMESPIIDAIKMLLPGGMVFSYLEFVELRKFPLITLMGKVFYMPAVLFIINGITFFISTLLVTLNYRRR</sequence>
<gene>
    <name evidence="2" type="ORF">CSCA_4602</name>
</gene>
<dbReference type="KEGG" id="csq:CSCA_4602"/>
<feature type="transmembrane region" description="Helical" evidence="1">
    <location>
        <begin position="193"/>
        <end position="213"/>
    </location>
</feature>
<proteinExistence type="predicted"/>
<keyword evidence="1" id="KW-0812">Transmembrane</keyword>
<name>A0A0E3K3L2_CLOSL</name>
<dbReference type="Proteomes" id="UP000033115">
    <property type="component" value="Chromosome"/>
</dbReference>
<feature type="transmembrane region" description="Helical" evidence="1">
    <location>
        <begin position="233"/>
        <end position="260"/>
    </location>
</feature>
<reference evidence="2 3" key="1">
    <citation type="journal article" date="2015" name="J. Biotechnol.">
        <title>Complete genome sequence of a malodorant-producing acetogen, Clostridium scatologenes ATCC 25775(T).</title>
        <authorList>
            <person name="Zhu Z."/>
            <person name="Guo T."/>
            <person name="Zheng H."/>
            <person name="Song T."/>
            <person name="Ouyang P."/>
            <person name="Xie J."/>
        </authorList>
    </citation>
    <scope>NUCLEOTIDE SEQUENCE [LARGE SCALE GENOMIC DNA]</scope>
    <source>
        <strain evidence="2 3">ATCC 25775</strain>
    </source>
</reference>
<evidence type="ECO:0000313" key="2">
    <source>
        <dbReference type="EMBL" id="AKA71727.1"/>
    </source>
</evidence>
<keyword evidence="3" id="KW-1185">Reference proteome</keyword>
<accession>A0A0E3K3L2</accession>
<evidence type="ECO:0000313" key="3">
    <source>
        <dbReference type="Proteomes" id="UP000033115"/>
    </source>
</evidence>
<organism evidence="2 3">
    <name type="scientific">Clostridium scatologenes</name>
    <dbReference type="NCBI Taxonomy" id="1548"/>
    <lineage>
        <taxon>Bacteria</taxon>
        <taxon>Bacillati</taxon>
        <taxon>Bacillota</taxon>
        <taxon>Clostridia</taxon>
        <taxon>Eubacteriales</taxon>
        <taxon>Clostridiaceae</taxon>
        <taxon>Clostridium</taxon>
    </lineage>
</organism>
<keyword evidence="1" id="KW-1133">Transmembrane helix</keyword>
<feature type="transmembrane region" description="Helical" evidence="1">
    <location>
        <begin position="294"/>
        <end position="314"/>
    </location>
</feature>
<feature type="transmembrane region" description="Helical" evidence="1">
    <location>
        <begin position="379"/>
        <end position="403"/>
    </location>
</feature>
<feature type="transmembrane region" description="Helical" evidence="1">
    <location>
        <begin position="17"/>
        <end position="36"/>
    </location>
</feature>
<protein>
    <submittedName>
        <fullName evidence="2">Uncharacterized protein</fullName>
    </submittedName>
</protein>
<feature type="transmembrane region" description="Helical" evidence="1">
    <location>
        <begin position="321"/>
        <end position="339"/>
    </location>
</feature>
<evidence type="ECO:0000256" key="1">
    <source>
        <dbReference type="SAM" id="Phobius"/>
    </source>
</evidence>
<dbReference type="RefSeq" id="WP_029162904.1">
    <property type="nucleotide sequence ID" value="NZ_CP009933.1"/>
</dbReference>
<dbReference type="STRING" id="1548.CSCA_4602"/>
<dbReference type="AlphaFoldDB" id="A0A0E3K3L2"/>
<dbReference type="HOGENOM" id="CLU_680956_0_0_9"/>